<dbReference type="Proteomes" id="UP001063228">
    <property type="component" value="Chromosome"/>
</dbReference>
<dbReference type="EMBL" id="CP081201">
    <property type="protein sequence ID" value="UXZ97616.1"/>
    <property type="molecule type" value="Genomic_DNA"/>
</dbReference>
<proteinExistence type="predicted"/>
<name>A0ABY6FI79_9PSED</name>
<accession>A0ABY6FI79</accession>
<sequence>MHAKHISDLLERFPDAFAVPAESLECGDGWYSILETLCSCLSNLNQGETQQPVLLHNFKEKFGKLRISVHSSNPEVRAWIYFAESLSTRTCEICGLRGRLIFLDGWQRVRCPDHFYIPSYEC</sequence>
<reference evidence="1" key="1">
    <citation type="submission" date="2021-08" db="EMBL/GenBank/DDBJ databases">
        <title>Complete genome sequence of Pseudomonas phytophila.</title>
        <authorList>
            <person name="Weir B.S."/>
            <person name="Templeton M.D."/>
            <person name="Arshed S."/>
            <person name="Andersen M.T."/>
            <person name="Jayaraman J."/>
        </authorList>
    </citation>
    <scope>NUCLEOTIDE SEQUENCE</scope>
    <source>
        <strain evidence="1">ICMP 23753</strain>
    </source>
</reference>
<gene>
    <name evidence="1" type="ORF">K3169_06930</name>
</gene>
<evidence type="ECO:0000313" key="1">
    <source>
        <dbReference type="EMBL" id="UXZ97616.1"/>
    </source>
</evidence>
<dbReference type="RefSeq" id="WP_187602133.1">
    <property type="nucleotide sequence ID" value="NZ_CP081201.1"/>
</dbReference>
<organism evidence="1 2">
    <name type="scientific">Pseudomonas phytophila</name>
    <dbReference type="NCBI Taxonomy" id="2867264"/>
    <lineage>
        <taxon>Bacteria</taxon>
        <taxon>Pseudomonadati</taxon>
        <taxon>Pseudomonadota</taxon>
        <taxon>Gammaproteobacteria</taxon>
        <taxon>Pseudomonadales</taxon>
        <taxon>Pseudomonadaceae</taxon>
        <taxon>Pseudomonas</taxon>
    </lineage>
</organism>
<keyword evidence="2" id="KW-1185">Reference proteome</keyword>
<protein>
    <submittedName>
        <fullName evidence="1">Uncharacterized protein</fullName>
    </submittedName>
</protein>
<evidence type="ECO:0000313" key="2">
    <source>
        <dbReference type="Proteomes" id="UP001063228"/>
    </source>
</evidence>